<dbReference type="Gene3D" id="3.20.20.210">
    <property type="match status" value="1"/>
</dbReference>
<reference evidence="5" key="1">
    <citation type="submission" date="2019-11" db="EMBL/GenBank/DDBJ databases">
        <title>Microbial mats filling the niche in hypersaline microbial mats.</title>
        <authorList>
            <person name="Wong H.L."/>
            <person name="Macleod F.I."/>
            <person name="White R.A. III"/>
            <person name="Burns B.P."/>
        </authorList>
    </citation>
    <scope>NUCLEOTIDE SEQUENCE</scope>
    <source>
        <strain evidence="5">Rbin_158</strain>
    </source>
</reference>
<evidence type="ECO:0000256" key="3">
    <source>
        <dbReference type="ARBA" id="ARBA00022833"/>
    </source>
</evidence>
<dbReference type="InterPro" id="IPR038071">
    <property type="entry name" value="UROD/MetE-like_sf"/>
</dbReference>
<evidence type="ECO:0000313" key="6">
    <source>
        <dbReference type="Proteomes" id="UP000649604"/>
    </source>
</evidence>
<dbReference type="Pfam" id="PF01717">
    <property type="entry name" value="Meth_synt_2"/>
    <property type="match status" value="1"/>
</dbReference>
<dbReference type="Proteomes" id="UP000649604">
    <property type="component" value="Unassembled WGS sequence"/>
</dbReference>
<proteinExistence type="predicted"/>
<comment type="cofactor">
    <cofactor evidence="1">
        <name>Zn(2+)</name>
        <dbReference type="ChEBI" id="CHEBI:29105"/>
    </cofactor>
</comment>
<accession>A0A9D5JUB7</accession>
<dbReference type="PANTHER" id="PTHR30519">
    <property type="entry name" value="5-METHYLTETRAHYDROPTEROYLTRIGLUTAMATE--HOMOCYSTEINE METHYLTRANSFERASE"/>
    <property type="match status" value="1"/>
</dbReference>
<dbReference type="GO" id="GO:0003871">
    <property type="term" value="F:5-methyltetrahydropteroyltriglutamate-homocysteine S-methyltransferase activity"/>
    <property type="evidence" value="ECO:0007669"/>
    <property type="project" value="InterPro"/>
</dbReference>
<feature type="domain" description="Cobalamin-independent methionine synthase MetE C-terminal/archaeal" evidence="4">
    <location>
        <begin position="4"/>
        <end position="347"/>
    </location>
</feature>
<dbReference type="CDD" id="cd03311">
    <property type="entry name" value="CIMS_C_terminal_like"/>
    <property type="match status" value="1"/>
</dbReference>
<keyword evidence="5" id="KW-0808">Transferase</keyword>
<gene>
    <name evidence="5" type="ORF">GF339_06715</name>
</gene>
<evidence type="ECO:0000256" key="2">
    <source>
        <dbReference type="ARBA" id="ARBA00022723"/>
    </source>
</evidence>
<evidence type="ECO:0000259" key="4">
    <source>
        <dbReference type="Pfam" id="PF01717"/>
    </source>
</evidence>
<dbReference type="EMBL" id="WJJP01000209">
    <property type="protein sequence ID" value="MBD3324259.1"/>
    <property type="molecule type" value="Genomic_DNA"/>
</dbReference>
<dbReference type="GO" id="GO:0008270">
    <property type="term" value="F:zinc ion binding"/>
    <property type="evidence" value="ECO:0007669"/>
    <property type="project" value="InterPro"/>
</dbReference>
<comment type="caution">
    <text evidence="5">The sequence shown here is derived from an EMBL/GenBank/DDBJ whole genome shotgun (WGS) entry which is preliminary data.</text>
</comment>
<protein>
    <submittedName>
        <fullName evidence="5">5-methyltetrahydropteroyltriglutamate--homocysteine methyltransferase</fullName>
    </submittedName>
</protein>
<dbReference type="GO" id="GO:0032259">
    <property type="term" value="P:methylation"/>
    <property type="evidence" value="ECO:0007669"/>
    <property type="project" value="UniProtKB-KW"/>
</dbReference>
<keyword evidence="5" id="KW-0489">Methyltransferase</keyword>
<dbReference type="InterPro" id="IPR002629">
    <property type="entry name" value="Met_Synth_C/arc"/>
</dbReference>
<organism evidence="5 6">
    <name type="scientific">candidate division KSB3 bacterium</name>
    <dbReference type="NCBI Taxonomy" id="2044937"/>
    <lineage>
        <taxon>Bacteria</taxon>
        <taxon>candidate division KSB3</taxon>
    </lineage>
</organism>
<evidence type="ECO:0000256" key="1">
    <source>
        <dbReference type="ARBA" id="ARBA00001947"/>
    </source>
</evidence>
<keyword evidence="2" id="KW-0479">Metal-binding</keyword>
<keyword evidence="3" id="KW-0862">Zinc</keyword>
<dbReference type="AlphaFoldDB" id="A0A9D5JUB7"/>
<dbReference type="SUPFAM" id="SSF51726">
    <property type="entry name" value="UROD/MetE-like"/>
    <property type="match status" value="1"/>
</dbReference>
<evidence type="ECO:0000313" key="5">
    <source>
        <dbReference type="EMBL" id="MBD3324259.1"/>
    </source>
</evidence>
<sequence length="350" mass="38948">MTLCTTTIGAYPKPSYVPVPDWFQDGNTAATNSIDAYNRYLQNRPDNTEILLDRATQEVVQEQVHLGIDFPTDGEIRRENYIHYHCRHLDGIDFSVLTEKVMRSGAWINVVPTITGRIRPREHFLPADWKIAQAATDRPVKMTLPGPVTMSDSLVDMCYGDDKELCQALADALNVEILALAEAGCRRIQVDEPVFARKPEKALAYGIECLERCFHGVPREVTRVTHICCGYPATVDDEQYFKASPEAYFRLAGPLDEAEIDAVSLEDAHRPNDLTLLEQFARTTVILGVIAIARSRVESAEEVQSRLQQALEHIDADRLIAAPDCGLGMLDHETVTAKLRNMVQAAKGGG</sequence>
<name>A0A9D5JUB7_9BACT</name>
<dbReference type="GO" id="GO:0009086">
    <property type="term" value="P:methionine biosynthetic process"/>
    <property type="evidence" value="ECO:0007669"/>
    <property type="project" value="InterPro"/>
</dbReference>